<gene>
    <name evidence="5" type="ORF">C7437_1011280</name>
</gene>
<evidence type="ECO:0000259" key="4">
    <source>
        <dbReference type="PROSITE" id="PS50830"/>
    </source>
</evidence>
<dbReference type="InterPro" id="IPR016071">
    <property type="entry name" value="Staphylococal_nuclease_OB-fold"/>
</dbReference>
<proteinExistence type="predicted"/>
<dbReference type="Gene3D" id="2.40.50.90">
    <property type="match status" value="1"/>
</dbReference>
<reference evidence="5 6" key="1">
    <citation type="submission" date="2018-06" db="EMBL/GenBank/DDBJ databases">
        <title>Genomic Encyclopedia of Type Strains, Phase IV (KMG-IV): sequencing the most valuable type-strain genomes for metagenomic binning, comparative biology and taxonomic classification.</title>
        <authorList>
            <person name="Goeker M."/>
        </authorList>
    </citation>
    <scope>NUCLEOTIDE SEQUENCE [LARGE SCALE GENOMIC DNA]</scope>
    <source>
        <strain evidence="5 6">DSM 5</strain>
    </source>
</reference>
<sequence>MKKWIFILFALLLFGCEEIPPSGFIQTNGTTDQIPVEVVEVIDGDTIKVKYDGNIEKVRFLLIDTPETNHNTLGKQPFGEDAKARNKELLASGDVSIEFDVGERVDDYGRMLAYIYVDGVSVQETLLEEGLARVAYVFPPNTRYIDEFEDASNIAKTQSLGVWETDNYVTNRGFNASVIEETSYTNELNTVSESDAKCAIKGNINRQGKKIYHVPSGKYYEQTNPEEWFCSEQEAVTAGFKKSGE</sequence>
<dbReference type="RefSeq" id="WP_111438749.1">
    <property type="nucleotide sequence ID" value="NZ_QKZI01000001.1"/>
</dbReference>
<dbReference type="InterPro" id="IPR035437">
    <property type="entry name" value="SNase_OB-fold_sf"/>
</dbReference>
<keyword evidence="6" id="KW-1185">Reference proteome</keyword>
<dbReference type="PROSITE" id="PS51257">
    <property type="entry name" value="PROKAR_LIPOPROTEIN"/>
    <property type="match status" value="1"/>
</dbReference>
<organism evidence="5 6">
    <name type="scientific">Psychrobacillus insolitus</name>
    <dbReference type="NCBI Taxonomy" id="1461"/>
    <lineage>
        <taxon>Bacteria</taxon>
        <taxon>Bacillati</taxon>
        <taxon>Bacillota</taxon>
        <taxon>Bacilli</taxon>
        <taxon>Bacillales</taxon>
        <taxon>Bacillaceae</taxon>
        <taxon>Psychrobacillus</taxon>
    </lineage>
</organism>
<keyword evidence="2" id="KW-0255">Endonuclease</keyword>
<evidence type="ECO:0000313" key="6">
    <source>
        <dbReference type="Proteomes" id="UP000248646"/>
    </source>
</evidence>
<comment type="caution">
    <text evidence="5">The sequence shown here is derived from an EMBL/GenBank/DDBJ whole genome shotgun (WGS) entry which is preliminary data.</text>
</comment>
<feature type="domain" description="TNase-like" evidence="4">
    <location>
        <begin position="32"/>
        <end position="165"/>
    </location>
</feature>
<dbReference type="AlphaFoldDB" id="A0A2W7MLX7"/>
<evidence type="ECO:0000256" key="3">
    <source>
        <dbReference type="ARBA" id="ARBA00022801"/>
    </source>
</evidence>
<dbReference type="GO" id="GO:0016787">
    <property type="term" value="F:hydrolase activity"/>
    <property type="evidence" value="ECO:0007669"/>
    <property type="project" value="UniProtKB-KW"/>
</dbReference>
<dbReference type="GO" id="GO:0004519">
    <property type="term" value="F:endonuclease activity"/>
    <property type="evidence" value="ECO:0007669"/>
    <property type="project" value="UniProtKB-KW"/>
</dbReference>
<evidence type="ECO:0000313" key="5">
    <source>
        <dbReference type="EMBL" id="PZX08157.1"/>
    </source>
</evidence>
<dbReference type="Pfam" id="PF00565">
    <property type="entry name" value="SNase"/>
    <property type="match status" value="1"/>
</dbReference>
<protein>
    <submittedName>
        <fullName evidence="5">Micrococcal nuclease</fullName>
    </submittedName>
</protein>
<evidence type="ECO:0000256" key="2">
    <source>
        <dbReference type="ARBA" id="ARBA00022759"/>
    </source>
</evidence>
<evidence type="ECO:0000256" key="1">
    <source>
        <dbReference type="ARBA" id="ARBA00022722"/>
    </source>
</evidence>
<name>A0A2W7MLX7_9BACI</name>
<dbReference type="PANTHER" id="PTHR12302">
    <property type="entry name" value="EBNA2 BINDING PROTEIN P100"/>
    <property type="match status" value="1"/>
</dbReference>
<dbReference type="Proteomes" id="UP000248646">
    <property type="component" value="Unassembled WGS sequence"/>
</dbReference>
<dbReference type="PANTHER" id="PTHR12302:SF3">
    <property type="entry name" value="SERINE_THREONINE-PROTEIN KINASE 31"/>
    <property type="match status" value="1"/>
</dbReference>
<keyword evidence="1" id="KW-0540">Nuclease</keyword>
<dbReference type="OrthoDB" id="4376109at2"/>
<dbReference type="SMART" id="SM00318">
    <property type="entry name" value="SNc"/>
    <property type="match status" value="1"/>
</dbReference>
<dbReference type="EMBL" id="QKZI01000001">
    <property type="protein sequence ID" value="PZX08157.1"/>
    <property type="molecule type" value="Genomic_DNA"/>
</dbReference>
<dbReference type="SUPFAM" id="SSF50199">
    <property type="entry name" value="Staphylococcal nuclease"/>
    <property type="match status" value="1"/>
</dbReference>
<accession>A0A2W7MLX7</accession>
<dbReference type="CDD" id="cd00175">
    <property type="entry name" value="SNc"/>
    <property type="match status" value="1"/>
</dbReference>
<dbReference type="PROSITE" id="PS50830">
    <property type="entry name" value="TNASE_3"/>
    <property type="match status" value="1"/>
</dbReference>
<keyword evidence="3" id="KW-0378">Hydrolase</keyword>